<feature type="non-terminal residue" evidence="1">
    <location>
        <position position="1"/>
    </location>
</feature>
<dbReference type="Proteomes" id="UP000253551">
    <property type="component" value="Unassembled WGS sequence"/>
</dbReference>
<protein>
    <recommendedName>
        <fullName evidence="3">RAD50-interacting protein 1</fullName>
    </recommendedName>
</protein>
<dbReference type="GO" id="GO:0060628">
    <property type="term" value="P:regulation of ER to Golgi vesicle-mediated transport"/>
    <property type="evidence" value="ECO:0007669"/>
    <property type="project" value="TreeGrafter"/>
</dbReference>
<dbReference type="Pfam" id="PF04437">
    <property type="entry name" value="RINT1_TIP1"/>
    <property type="match status" value="1"/>
</dbReference>
<dbReference type="AlphaFoldDB" id="A0A367KQV2"/>
<dbReference type="GO" id="GO:0070939">
    <property type="term" value="C:Dsl1/NZR complex"/>
    <property type="evidence" value="ECO:0007669"/>
    <property type="project" value="InterPro"/>
</dbReference>
<accession>A0A367KQV2</accession>
<reference evidence="1 2" key="1">
    <citation type="journal article" date="2018" name="G3 (Bethesda)">
        <title>Phylogenetic and Phylogenomic Definition of Rhizopus Species.</title>
        <authorList>
            <person name="Gryganskyi A.P."/>
            <person name="Golan J."/>
            <person name="Dolatabadi S."/>
            <person name="Mondo S."/>
            <person name="Robb S."/>
            <person name="Idnurm A."/>
            <person name="Muszewska A."/>
            <person name="Steczkiewicz K."/>
            <person name="Masonjones S."/>
            <person name="Liao H.L."/>
            <person name="Gajdeczka M.T."/>
            <person name="Anike F."/>
            <person name="Vuek A."/>
            <person name="Anishchenko I.M."/>
            <person name="Voigt K."/>
            <person name="de Hoog G.S."/>
            <person name="Smith M.E."/>
            <person name="Heitman J."/>
            <person name="Vilgalys R."/>
            <person name="Stajich J.E."/>
        </authorList>
    </citation>
    <scope>NUCLEOTIDE SEQUENCE [LARGE SCALE GENOMIC DNA]</scope>
    <source>
        <strain evidence="1 2">LSU 92-RS-03</strain>
    </source>
</reference>
<evidence type="ECO:0000313" key="2">
    <source>
        <dbReference type="Proteomes" id="UP000253551"/>
    </source>
</evidence>
<dbReference type="PANTHER" id="PTHR13520">
    <property type="entry name" value="RAD50-INTERACTING PROTEIN 1 RINT-1"/>
    <property type="match status" value="1"/>
</dbReference>
<dbReference type="Gene3D" id="1.20.58.1420">
    <property type="entry name" value="Dsl1p vesicle tethering complex, Tip20p subunit, domain B"/>
    <property type="match status" value="1"/>
</dbReference>
<dbReference type="PANTHER" id="PTHR13520:SF0">
    <property type="entry name" value="RAD50-INTERACTING PROTEIN 1"/>
    <property type="match status" value="1"/>
</dbReference>
<proteinExistence type="predicted"/>
<sequence>LDSLKKETKNVLKRTLENATQQHAFLEELSVSLATTEQSMDQSITTNQKEANPFDQLAVLEDKLRTMDHAKSYIKALLVASELSSKALQLVQTSPEQAMTPYVQLVQFEQYIDQQATQQPQYVPLHTHLKKSQMRLREELEAVLVKNFKQTLDTLSWPTQIKPPYGPQLRSKLELFEQAFRHLLMLQTSSSTIQQDEILIPISIMLEGLSLRFRYHFETSKPTNRIDKPEWYLTHVKNAISTHIPFMMTTIQPVVAKHISAKDQFIQGLLQDVNRKLQKTMPQLLTHPNWLSHTVHQVLEFDKLLVEEFAYNDPFSVSRILTNNPVWFNTWFQAEKSFAQSRYDEIMLDRQAFDIYAEDDFDQKDTIKRTKSAVRLVNLLDNITTAYQLVPQLSHKLTFFIHVQLNLLGQYHKRLSTAIDSFEALSLIRSVPVPGSLPEAVTGVMTATETGGTVSALHRLHRWWTSARSMRDALKDWNEDEFFLELQLQSNEDTSCIQQVVDNVPVQERNNCMLNIAHHQTESLFSDATIAFEQLIKRVEKIIVKIAIKDWSTESRKYARKNAWWQNSDFSEISDELYKPLQDLRMTWNYLYRILPQAEFLIIFKQILKEIEDWYWKHIIASSQFSPQGALQLETDIKSGLWKIAQRWSKKPENYTKKLKEAIQLLTLPFEQADNDLPSCGVLMKALSDTNQLEPVQTILDKLGIEVLSNSQIRDVLRRRNDMLYSWS</sequence>
<keyword evidence="2" id="KW-1185">Reference proteome</keyword>
<organism evidence="1 2">
    <name type="scientific">Rhizopus stolonifer</name>
    <name type="common">Rhizopus nigricans</name>
    <dbReference type="NCBI Taxonomy" id="4846"/>
    <lineage>
        <taxon>Eukaryota</taxon>
        <taxon>Fungi</taxon>
        <taxon>Fungi incertae sedis</taxon>
        <taxon>Mucoromycota</taxon>
        <taxon>Mucoromycotina</taxon>
        <taxon>Mucoromycetes</taxon>
        <taxon>Mucorales</taxon>
        <taxon>Mucorineae</taxon>
        <taxon>Rhizopodaceae</taxon>
        <taxon>Rhizopus</taxon>
    </lineage>
</organism>
<dbReference type="InterPro" id="IPR042042">
    <property type="entry name" value="Tip20p_domB"/>
</dbReference>
<dbReference type="InterPro" id="IPR042044">
    <property type="entry name" value="EXOC6PINT-1/Sec15/Tip20_C_dom2"/>
</dbReference>
<dbReference type="GO" id="GO:0006890">
    <property type="term" value="P:retrograde vesicle-mediated transport, Golgi to endoplasmic reticulum"/>
    <property type="evidence" value="ECO:0007669"/>
    <property type="project" value="InterPro"/>
</dbReference>
<dbReference type="PROSITE" id="PS51386">
    <property type="entry name" value="RINT1_TIP20"/>
    <property type="match status" value="1"/>
</dbReference>
<name>A0A367KQV2_RHIST</name>
<gene>
    <name evidence="1" type="ORF">CU098_012657</name>
</gene>
<comment type="caution">
    <text evidence="1">The sequence shown here is derived from an EMBL/GenBank/DDBJ whole genome shotgun (WGS) entry which is preliminary data.</text>
</comment>
<evidence type="ECO:0008006" key="3">
    <source>
        <dbReference type="Google" id="ProtNLM"/>
    </source>
</evidence>
<evidence type="ECO:0000313" key="1">
    <source>
        <dbReference type="EMBL" id="RCI04595.1"/>
    </source>
</evidence>
<dbReference type="EMBL" id="PJQM01000636">
    <property type="protein sequence ID" value="RCI04595.1"/>
    <property type="molecule type" value="Genomic_DNA"/>
</dbReference>
<dbReference type="STRING" id="4846.A0A367KQV2"/>
<dbReference type="OrthoDB" id="407410at2759"/>
<dbReference type="Gene3D" id="1.20.58.670">
    <property type="entry name" value="Dsl1p vesicle tethering complex, Tip20p subunit, domain D"/>
    <property type="match status" value="1"/>
</dbReference>
<dbReference type="GO" id="GO:0006888">
    <property type="term" value="P:endoplasmic reticulum to Golgi vesicle-mediated transport"/>
    <property type="evidence" value="ECO:0007669"/>
    <property type="project" value="InterPro"/>
</dbReference>
<dbReference type="InterPro" id="IPR007528">
    <property type="entry name" value="RINT1_Tip20"/>
</dbReference>